<dbReference type="KEGG" id="ahb:bsdtb5_18110"/>
<sequence length="167" mass="18514">MATFTSFEGRINSIEDFYTSSKAESGCTKLISVVNREGAIFNFVVTTETYFINHVTVQVGDIVVAFYDTSLPAPMIYPPQFRAVVIGIVSDSYSIAVDFFNKRLTNRTRTLQLNIGPETIVMLTNDQLFSGSPGNHNLAVLYDITTRSIPAQTTPLQVIVLCYNPTK</sequence>
<dbReference type="EMBL" id="AP024169">
    <property type="protein sequence ID" value="BCN30516.1"/>
    <property type="molecule type" value="Genomic_DNA"/>
</dbReference>
<dbReference type="Proteomes" id="UP000595897">
    <property type="component" value="Chromosome"/>
</dbReference>
<keyword evidence="2" id="KW-1185">Reference proteome</keyword>
<dbReference type="AlphaFoldDB" id="A0A7R7ID43"/>
<evidence type="ECO:0000313" key="2">
    <source>
        <dbReference type="Proteomes" id="UP000595897"/>
    </source>
</evidence>
<evidence type="ECO:0000313" key="1">
    <source>
        <dbReference type="EMBL" id="BCN30516.1"/>
    </source>
</evidence>
<reference evidence="1 2" key="1">
    <citation type="submission" date="2020-11" db="EMBL/GenBank/DDBJ databases">
        <title>Draft genome sequencing of a Lachnospiraceae strain isolated from anoxic soil subjected to BSD treatment.</title>
        <authorList>
            <person name="Uek A."/>
            <person name="Tonouchi A."/>
        </authorList>
    </citation>
    <scope>NUCLEOTIDE SEQUENCE [LARGE SCALE GENOMIC DNA]</scope>
    <source>
        <strain evidence="1 2">TB5</strain>
    </source>
</reference>
<name>A0A7R7ID43_9FIRM</name>
<gene>
    <name evidence="1" type="ORF">bsdtb5_18110</name>
</gene>
<organism evidence="1 2">
    <name type="scientific">Anaeromicropila herbilytica</name>
    <dbReference type="NCBI Taxonomy" id="2785025"/>
    <lineage>
        <taxon>Bacteria</taxon>
        <taxon>Bacillati</taxon>
        <taxon>Bacillota</taxon>
        <taxon>Clostridia</taxon>
        <taxon>Lachnospirales</taxon>
        <taxon>Lachnospiraceae</taxon>
        <taxon>Anaeromicropila</taxon>
    </lineage>
</organism>
<protein>
    <submittedName>
        <fullName evidence="1">Uncharacterized protein</fullName>
    </submittedName>
</protein>
<dbReference type="RefSeq" id="WP_271715727.1">
    <property type="nucleotide sequence ID" value="NZ_AP024169.1"/>
</dbReference>
<proteinExistence type="predicted"/>
<accession>A0A7R7ID43</accession>